<dbReference type="OrthoDB" id="427518at2759"/>
<protein>
    <submittedName>
        <fullName evidence="1">Uncharacterized protein</fullName>
    </submittedName>
</protein>
<proteinExistence type="predicted"/>
<evidence type="ECO:0000313" key="1">
    <source>
        <dbReference type="EMBL" id="KZP12756.1"/>
    </source>
</evidence>
<organism evidence="1 2">
    <name type="scientific">Athelia psychrophila</name>
    <dbReference type="NCBI Taxonomy" id="1759441"/>
    <lineage>
        <taxon>Eukaryota</taxon>
        <taxon>Fungi</taxon>
        <taxon>Dikarya</taxon>
        <taxon>Basidiomycota</taxon>
        <taxon>Agaricomycotina</taxon>
        <taxon>Agaricomycetes</taxon>
        <taxon>Agaricomycetidae</taxon>
        <taxon>Atheliales</taxon>
        <taxon>Atheliaceae</taxon>
        <taxon>Athelia</taxon>
    </lineage>
</organism>
<gene>
    <name evidence="1" type="ORF">FIBSPDRAFT_149668</name>
</gene>
<evidence type="ECO:0000313" key="2">
    <source>
        <dbReference type="Proteomes" id="UP000076532"/>
    </source>
</evidence>
<reference evidence="1 2" key="1">
    <citation type="journal article" date="2016" name="Mol. Biol. Evol.">
        <title>Comparative Genomics of Early-Diverging Mushroom-Forming Fungi Provides Insights into the Origins of Lignocellulose Decay Capabilities.</title>
        <authorList>
            <person name="Nagy L.G."/>
            <person name="Riley R."/>
            <person name="Tritt A."/>
            <person name="Adam C."/>
            <person name="Daum C."/>
            <person name="Floudas D."/>
            <person name="Sun H."/>
            <person name="Yadav J.S."/>
            <person name="Pangilinan J."/>
            <person name="Larsson K.H."/>
            <person name="Matsuura K."/>
            <person name="Barry K."/>
            <person name="Labutti K."/>
            <person name="Kuo R."/>
            <person name="Ohm R.A."/>
            <person name="Bhattacharya S.S."/>
            <person name="Shirouzu T."/>
            <person name="Yoshinaga Y."/>
            <person name="Martin F.M."/>
            <person name="Grigoriev I.V."/>
            <person name="Hibbett D.S."/>
        </authorList>
    </citation>
    <scope>NUCLEOTIDE SEQUENCE [LARGE SCALE GENOMIC DNA]</scope>
    <source>
        <strain evidence="1 2">CBS 109695</strain>
    </source>
</reference>
<name>A0A166BL68_9AGAM</name>
<sequence length="91" mass="10078">MARDFASRDKELRRLIGMAIDQDASLSTAPTTGQFEDLILAPLCNYRPKGIFVVVIDAFDESGDDQSPDPDQILTIFRDRLPVLPPNNVSS</sequence>
<accession>A0A166BL68</accession>
<dbReference type="AlphaFoldDB" id="A0A166BL68"/>
<dbReference type="EMBL" id="KV417642">
    <property type="protein sequence ID" value="KZP12756.1"/>
    <property type="molecule type" value="Genomic_DNA"/>
</dbReference>
<dbReference type="Proteomes" id="UP000076532">
    <property type="component" value="Unassembled WGS sequence"/>
</dbReference>
<keyword evidence="2" id="KW-1185">Reference proteome</keyword>